<evidence type="ECO:0000313" key="2">
    <source>
        <dbReference type="EnsemblPlants" id="AES60162"/>
    </source>
</evidence>
<evidence type="ECO:0000313" key="3">
    <source>
        <dbReference type="Proteomes" id="UP000002051"/>
    </source>
</evidence>
<proteinExistence type="predicted"/>
<protein>
    <submittedName>
        <fullName evidence="1 2">Uncharacterized protein</fullName>
    </submittedName>
</protein>
<dbReference type="EMBL" id="CM001217">
    <property type="protein sequence ID" value="AES60162.1"/>
    <property type="molecule type" value="Genomic_DNA"/>
</dbReference>
<dbReference type="PaxDb" id="3880-AES60162"/>
<reference evidence="1 3" key="2">
    <citation type="journal article" date="2014" name="BMC Genomics">
        <title>An improved genome release (version Mt4.0) for the model legume Medicago truncatula.</title>
        <authorList>
            <person name="Tang H."/>
            <person name="Krishnakumar V."/>
            <person name="Bidwell S."/>
            <person name="Rosen B."/>
            <person name="Chan A."/>
            <person name="Zhou S."/>
            <person name="Gentzbittel L."/>
            <person name="Childs K.L."/>
            <person name="Yandell M."/>
            <person name="Gundlach H."/>
            <person name="Mayer K.F."/>
            <person name="Schwartz D.C."/>
            <person name="Town C.D."/>
        </authorList>
    </citation>
    <scope>GENOME REANNOTATION</scope>
    <source>
        <strain evidence="2 3">cv. Jemalong A17</strain>
    </source>
</reference>
<dbReference type="HOGENOM" id="CLU_2945129_0_0_1"/>
<reference evidence="1 3" key="1">
    <citation type="journal article" date="2011" name="Nature">
        <title>The Medicago genome provides insight into the evolution of rhizobial symbioses.</title>
        <authorList>
            <person name="Young N.D."/>
            <person name="Debelle F."/>
            <person name="Oldroyd G.E."/>
            <person name="Geurts R."/>
            <person name="Cannon S.B."/>
            <person name="Udvardi M.K."/>
            <person name="Benedito V.A."/>
            <person name="Mayer K.F."/>
            <person name="Gouzy J."/>
            <person name="Schoof H."/>
            <person name="Van de Peer Y."/>
            <person name="Proost S."/>
            <person name="Cook D.R."/>
            <person name="Meyers B.C."/>
            <person name="Spannagl M."/>
            <person name="Cheung F."/>
            <person name="De Mita S."/>
            <person name="Krishnakumar V."/>
            <person name="Gundlach H."/>
            <person name="Zhou S."/>
            <person name="Mudge J."/>
            <person name="Bharti A.K."/>
            <person name="Murray J.D."/>
            <person name="Naoumkina M.A."/>
            <person name="Rosen B."/>
            <person name="Silverstein K.A."/>
            <person name="Tang H."/>
            <person name="Rombauts S."/>
            <person name="Zhao P.X."/>
            <person name="Zhou P."/>
            <person name="Barbe V."/>
            <person name="Bardou P."/>
            <person name="Bechner M."/>
            <person name="Bellec A."/>
            <person name="Berger A."/>
            <person name="Berges H."/>
            <person name="Bidwell S."/>
            <person name="Bisseling T."/>
            <person name="Choisne N."/>
            <person name="Couloux A."/>
            <person name="Denny R."/>
            <person name="Deshpande S."/>
            <person name="Dai X."/>
            <person name="Doyle J.J."/>
            <person name="Dudez A.M."/>
            <person name="Farmer A.D."/>
            <person name="Fouteau S."/>
            <person name="Franken C."/>
            <person name="Gibelin C."/>
            <person name="Gish J."/>
            <person name="Goldstein S."/>
            <person name="Gonzalez A.J."/>
            <person name="Green P.J."/>
            <person name="Hallab A."/>
            <person name="Hartog M."/>
            <person name="Hua A."/>
            <person name="Humphray S.J."/>
            <person name="Jeong D.H."/>
            <person name="Jing Y."/>
            <person name="Jocker A."/>
            <person name="Kenton S.M."/>
            <person name="Kim D.J."/>
            <person name="Klee K."/>
            <person name="Lai H."/>
            <person name="Lang C."/>
            <person name="Lin S."/>
            <person name="Macmil S.L."/>
            <person name="Magdelenat G."/>
            <person name="Matthews L."/>
            <person name="McCorrison J."/>
            <person name="Monaghan E.L."/>
            <person name="Mun J.H."/>
            <person name="Najar F.Z."/>
            <person name="Nicholson C."/>
            <person name="Noirot C."/>
            <person name="O'Bleness M."/>
            <person name="Paule C.R."/>
            <person name="Poulain J."/>
            <person name="Prion F."/>
            <person name="Qin B."/>
            <person name="Qu C."/>
            <person name="Retzel E.F."/>
            <person name="Riddle C."/>
            <person name="Sallet E."/>
            <person name="Samain S."/>
            <person name="Samson N."/>
            <person name="Sanders I."/>
            <person name="Saurat O."/>
            <person name="Scarpelli C."/>
            <person name="Schiex T."/>
            <person name="Segurens B."/>
            <person name="Severin A.J."/>
            <person name="Sherrier D.J."/>
            <person name="Shi R."/>
            <person name="Sims S."/>
            <person name="Singer S.R."/>
            <person name="Sinharoy S."/>
            <person name="Sterck L."/>
            <person name="Viollet A."/>
            <person name="Wang B.B."/>
            <person name="Wang K."/>
            <person name="Wang M."/>
            <person name="Wang X."/>
            <person name="Warfsmann J."/>
            <person name="Weissenbach J."/>
            <person name="White D.D."/>
            <person name="White J.D."/>
            <person name="Wiley G.B."/>
            <person name="Wincker P."/>
            <person name="Xing Y."/>
            <person name="Yang L."/>
            <person name="Yao Z."/>
            <person name="Ying F."/>
            <person name="Zhai J."/>
            <person name="Zhou L."/>
            <person name="Zuber A."/>
            <person name="Denarie J."/>
            <person name="Dixon R.A."/>
            <person name="May G.D."/>
            <person name="Schwartz D.C."/>
            <person name="Rogers J."/>
            <person name="Quetier F."/>
            <person name="Town C.D."/>
            <person name="Roe B.A."/>
        </authorList>
    </citation>
    <scope>NUCLEOTIDE SEQUENCE [LARGE SCALE GENOMIC DNA]</scope>
    <source>
        <strain evidence="1">A17</strain>
        <strain evidence="2 3">cv. Jemalong A17</strain>
    </source>
</reference>
<sequence>MSIIIGLQEENTLINSKLENITKSVRMLNNGSNVLDEIQQVVEAKSLINFKDNKPLLLNN</sequence>
<dbReference type="EnsemblPlants" id="AES60162">
    <property type="protein sequence ID" value="AES60162"/>
    <property type="gene ID" value="MTR_1g041210"/>
</dbReference>
<organism evidence="1 3">
    <name type="scientific">Medicago truncatula</name>
    <name type="common">Barrel medic</name>
    <name type="synonym">Medicago tribuloides</name>
    <dbReference type="NCBI Taxonomy" id="3880"/>
    <lineage>
        <taxon>Eukaryota</taxon>
        <taxon>Viridiplantae</taxon>
        <taxon>Streptophyta</taxon>
        <taxon>Embryophyta</taxon>
        <taxon>Tracheophyta</taxon>
        <taxon>Spermatophyta</taxon>
        <taxon>Magnoliopsida</taxon>
        <taxon>eudicotyledons</taxon>
        <taxon>Gunneridae</taxon>
        <taxon>Pentapetalae</taxon>
        <taxon>rosids</taxon>
        <taxon>fabids</taxon>
        <taxon>Fabales</taxon>
        <taxon>Fabaceae</taxon>
        <taxon>Papilionoideae</taxon>
        <taxon>50 kb inversion clade</taxon>
        <taxon>NPAAA clade</taxon>
        <taxon>Hologalegina</taxon>
        <taxon>IRL clade</taxon>
        <taxon>Trifolieae</taxon>
        <taxon>Medicago</taxon>
    </lineage>
</organism>
<accession>G7I2I6</accession>
<evidence type="ECO:0000313" key="1">
    <source>
        <dbReference type="EMBL" id="AES60162.1"/>
    </source>
</evidence>
<gene>
    <name evidence="1" type="ordered locus">MTR_1g041210</name>
</gene>
<name>G7I2I6_MEDTR</name>
<keyword evidence="3" id="KW-1185">Reference proteome</keyword>
<dbReference type="AlphaFoldDB" id="G7I2I6"/>
<reference evidence="2" key="3">
    <citation type="submission" date="2015-04" db="UniProtKB">
        <authorList>
            <consortium name="EnsemblPlants"/>
        </authorList>
    </citation>
    <scope>IDENTIFICATION</scope>
    <source>
        <strain evidence="2">cv. Jemalong A17</strain>
    </source>
</reference>
<dbReference type="Proteomes" id="UP000002051">
    <property type="component" value="Unassembled WGS sequence"/>
</dbReference>